<feature type="compositionally biased region" description="Basic and acidic residues" evidence="1">
    <location>
        <begin position="256"/>
        <end position="280"/>
    </location>
</feature>
<dbReference type="EMBL" id="JBAHYK010000947">
    <property type="protein sequence ID" value="KAL0570375.1"/>
    <property type="molecule type" value="Genomic_DNA"/>
</dbReference>
<feature type="compositionally biased region" description="Low complexity" evidence="1">
    <location>
        <begin position="168"/>
        <end position="179"/>
    </location>
</feature>
<evidence type="ECO:0000313" key="3">
    <source>
        <dbReference type="EMBL" id="KAL0570375.1"/>
    </source>
</evidence>
<keyword evidence="4" id="KW-1185">Reference proteome</keyword>
<feature type="compositionally biased region" description="Polar residues" evidence="1">
    <location>
        <begin position="1"/>
        <end position="12"/>
    </location>
</feature>
<protein>
    <recommendedName>
        <fullName evidence="2">TRIP4/RQT4 C2HC5-type zinc finger domain-containing protein</fullName>
    </recommendedName>
</protein>
<comment type="caution">
    <text evidence="3">The sequence shown here is derived from an EMBL/GenBank/DDBJ whole genome shotgun (WGS) entry which is preliminary data.</text>
</comment>
<feature type="compositionally biased region" description="Basic and acidic residues" evidence="1">
    <location>
        <begin position="36"/>
        <end position="48"/>
    </location>
</feature>
<feature type="region of interest" description="Disordered" evidence="1">
    <location>
        <begin position="199"/>
        <end position="296"/>
    </location>
</feature>
<reference evidence="3 4" key="1">
    <citation type="submission" date="2024-02" db="EMBL/GenBank/DDBJ databases">
        <title>A draft genome for the cacao thread blight pathogen Marasmius crinis-equi.</title>
        <authorList>
            <person name="Cohen S.P."/>
            <person name="Baruah I.K."/>
            <person name="Amoako-Attah I."/>
            <person name="Bukari Y."/>
            <person name="Meinhardt L.W."/>
            <person name="Bailey B.A."/>
        </authorList>
    </citation>
    <scope>NUCLEOTIDE SEQUENCE [LARGE SCALE GENOMIC DNA]</scope>
    <source>
        <strain evidence="3 4">GH-76</strain>
    </source>
</reference>
<feature type="region of interest" description="Disordered" evidence="1">
    <location>
        <begin position="1"/>
        <end position="48"/>
    </location>
</feature>
<dbReference type="Proteomes" id="UP001465976">
    <property type="component" value="Unassembled WGS sequence"/>
</dbReference>
<sequence length="296" mass="32139">MPPRTAWTSSHLPSDRIKPSYTPPPSNKNQGSGKGKGRETPPPRSKQVREIESLLNALRALSDSKAPVKDPKGGCFCQAREHPLSPYTPICRSCGLILCTLNTPQHSCPSGDCLSSLLSYSSNAKQSLIQRLETQVSDTLAKEAADRERAIEEAKREAGAFPALGSATPSPSSTRPSTPQQHKILSLNSKTKRVVVTTTTTVQKPAPKAEKENEGEPEEEFVRVPPPPSEVAFSKGRPDPNRPWKNVRGGGLKYVSSEKERQKKKEERKQRKKDKGKERAGAGQGGTNEVQGSTGS</sequence>
<dbReference type="InterPro" id="IPR009349">
    <property type="entry name" value="TRIP4/RQT4_C2HC5_Znf"/>
</dbReference>
<feature type="compositionally biased region" description="Basic and acidic residues" evidence="1">
    <location>
        <begin position="143"/>
        <end position="158"/>
    </location>
</feature>
<accession>A0ABR3F5M8</accession>
<gene>
    <name evidence="3" type="ORF">V5O48_011590</name>
</gene>
<feature type="domain" description="TRIP4/RQT4 C2HC5-type zinc finger" evidence="2">
    <location>
        <begin position="74"/>
        <end position="121"/>
    </location>
</feature>
<organism evidence="3 4">
    <name type="scientific">Marasmius crinis-equi</name>
    <dbReference type="NCBI Taxonomy" id="585013"/>
    <lineage>
        <taxon>Eukaryota</taxon>
        <taxon>Fungi</taxon>
        <taxon>Dikarya</taxon>
        <taxon>Basidiomycota</taxon>
        <taxon>Agaricomycotina</taxon>
        <taxon>Agaricomycetes</taxon>
        <taxon>Agaricomycetidae</taxon>
        <taxon>Agaricales</taxon>
        <taxon>Marasmiineae</taxon>
        <taxon>Marasmiaceae</taxon>
        <taxon>Marasmius</taxon>
    </lineage>
</organism>
<feature type="compositionally biased region" description="Polar residues" evidence="1">
    <location>
        <begin position="287"/>
        <end position="296"/>
    </location>
</feature>
<dbReference type="Pfam" id="PF06221">
    <property type="entry name" value="zf-C2HC5"/>
    <property type="match status" value="1"/>
</dbReference>
<name>A0ABR3F5M8_9AGAR</name>
<evidence type="ECO:0000256" key="1">
    <source>
        <dbReference type="SAM" id="MobiDB-lite"/>
    </source>
</evidence>
<feature type="region of interest" description="Disordered" evidence="1">
    <location>
        <begin position="143"/>
        <end position="183"/>
    </location>
</feature>
<evidence type="ECO:0000259" key="2">
    <source>
        <dbReference type="Pfam" id="PF06221"/>
    </source>
</evidence>
<proteinExistence type="predicted"/>
<evidence type="ECO:0000313" key="4">
    <source>
        <dbReference type="Proteomes" id="UP001465976"/>
    </source>
</evidence>